<dbReference type="EMBL" id="JALP01000259">
    <property type="protein sequence ID" value="THG89140.1"/>
    <property type="molecule type" value="Genomic_DNA"/>
</dbReference>
<evidence type="ECO:0000313" key="8">
    <source>
        <dbReference type="Proteomes" id="UP000297014"/>
    </source>
</evidence>
<dbReference type="Gene3D" id="3.40.50.1700">
    <property type="entry name" value="Glycoside hydrolase family 3 C-terminal domain"/>
    <property type="match status" value="1"/>
</dbReference>
<comment type="caution">
    <text evidence="5">The sequence shown here is derived from an EMBL/GenBank/DDBJ whole genome shotgun (WGS) entry which is preliminary data.</text>
</comment>
<dbReference type="InterPro" id="IPR017853">
    <property type="entry name" value="GH"/>
</dbReference>
<evidence type="ECO:0000256" key="2">
    <source>
        <dbReference type="ARBA" id="ARBA00022729"/>
    </source>
</evidence>
<dbReference type="RefSeq" id="WP_003323027.1">
    <property type="nucleotide sequence ID" value="NZ_ALPT02000003.1"/>
</dbReference>
<dbReference type="GO" id="GO:0009044">
    <property type="term" value="F:xylan 1,4-beta-xylosidase activity"/>
    <property type="evidence" value="ECO:0007669"/>
    <property type="project" value="InterPro"/>
</dbReference>
<dbReference type="GO" id="GO:0046556">
    <property type="term" value="F:alpha-L-arabinofuranosidase activity"/>
    <property type="evidence" value="ECO:0007669"/>
    <property type="project" value="TreeGrafter"/>
</dbReference>
<dbReference type="InterPro" id="IPR002772">
    <property type="entry name" value="Glyco_hydro_3_C"/>
</dbReference>
<dbReference type="InterPro" id="IPR013783">
    <property type="entry name" value="Ig-like_fold"/>
</dbReference>
<evidence type="ECO:0000259" key="4">
    <source>
        <dbReference type="SMART" id="SM01217"/>
    </source>
</evidence>
<dbReference type="Pfam" id="PF00933">
    <property type="entry name" value="Glyco_hydro_3"/>
    <property type="match status" value="1"/>
</dbReference>
<protein>
    <submittedName>
        <fullName evidence="5">Beta-glucosidase</fullName>
    </submittedName>
</protein>
<gene>
    <name evidence="6" type="ORF">AJ85_19415</name>
    <name evidence="5" type="ORF">BALCAV_0201515</name>
</gene>
<keyword evidence="3" id="KW-0378">Hydrolase</keyword>
<evidence type="ECO:0000313" key="6">
    <source>
        <dbReference type="EMBL" id="THG89140.1"/>
    </source>
</evidence>
<dbReference type="Pfam" id="PF14310">
    <property type="entry name" value="Fn3-like"/>
    <property type="match status" value="1"/>
</dbReference>
<dbReference type="InterPro" id="IPR026891">
    <property type="entry name" value="Fn3-like"/>
</dbReference>
<dbReference type="STRING" id="1218173.BALCAV_0201515"/>
<comment type="similarity">
    <text evidence="1">Belongs to the glycosyl hydrolase 3 family.</text>
</comment>
<dbReference type="FunFam" id="2.60.40.10:FF:000495">
    <property type="entry name" value="Periplasmic beta-glucosidase"/>
    <property type="match status" value="1"/>
</dbReference>
<dbReference type="Pfam" id="PF01915">
    <property type="entry name" value="Glyco_hydro_3_C"/>
    <property type="match status" value="1"/>
</dbReference>
<keyword evidence="2" id="KW-0732">Signal</keyword>
<evidence type="ECO:0000256" key="1">
    <source>
        <dbReference type="ARBA" id="ARBA00005336"/>
    </source>
</evidence>
<feature type="domain" description="Fibronectin type III-like" evidence="4">
    <location>
        <begin position="728"/>
        <end position="798"/>
    </location>
</feature>
<dbReference type="InterPro" id="IPR001764">
    <property type="entry name" value="Glyco_hydro_3_N"/>
</dbReference>
<dbReference type="SMART" id="SM01217">
    <property type="entry name" value="Fn3_like"/>
    <property type="match status" value="1"/>
</dbReference>
<dbReference type="SUPFAM" id="SSF52279">
    <property type="entry name" value="Beta-D-glucan exohydrolase, C-terminal domain"/>
    <property type="match status" value="1"/>
</dbReference>
<dbReference type="PANTHER" id="PTHR42721">
    <property type="entry name" value="SUGAR HYDROLASE-RELATED"/>
    <property type="match status" value="1"/>
</dbReference>
<dbReference type="SUPFAM" id="SSF51445">
    <property type="entry name" value="(Trans)glycosidases"/>
    <property type="match status" value="1"/>
</dbReference>
<dbReference type="AlphaFoldDB" id="A0A094WQ61"/>
<organism evidence="5 7">
    <name type="scientific">Alkalihalobacillus alcalophilus ATCC 27647 = CGMCC 1.3604</name>
    <dbReference type="NCBI Taxonomy" id="1218173"/>
    <lineage>
        <taxon>Bacteria</taxon>
        <taxon>Bacillati</taxon>
        <taxon>Bacillota</taxon>
        <taxon>Bacilli</taxon>
        <taxon>Bacillales</taxon>
        <taxon>Bacillaceae</taxon>
        <taxon>Alkalihalobacillus</taxon>
    </lineage>
</organism>
<dbReference type="PRINTS" id="PR00133">
    <property type="entry name" value="GLHYDRLASE3"/>
</dbReference>
<dbReference type="Gene3D" id="2.60.40.10">
    <property type="entry name" value="Immunoglobulins"/>
    <property type="match status" value="1"/>
</dbReference>
<keyword evidence="7" id="KW-1185">Reference proteome</keyword>
<reference evidence="5 7" key="1">
    <citation type="journal article" date="2014" name="Genome Announc.">
        <title>Draft Genome Sequence of Bacillus alcalophilus AV1934, a Classic Alkaliphile Isolated from Human Feces in 1934.</title>
        <authorList>
            <person name="Attie O."/>
            <person name="Jayaprakash A."/>
            <person name="Shah H."/>
            <person name="Paulsen I.T."/>
            <person name="Morino M."/>
            <person name="Takahashi Y."/>
            <person name="Narumi I."/>
            <person name="Sachidanandam R."/>
            <person name="Satoh K."/>
            <person name="Ito M."/>
            <person name="Krulwich T.A."/>
        </authorList>
    </citation>
    <scope>NUCLEOTIDE SEQUENCE [LARGE SCALE GENOMIC DNA]</scope>
    <source>
        <strain evidence="5 7">AV1934</strain>
    </source>
</reference>
<evidence type="ECO:0000256" key="3">
    <source>
        <dbReference type="ARBA" id="ARBA00022801"/>
    </source>
</evidence>
<dbReference type="Proteomes" id="UP000297014">
    <property type="component" value="Unassembled WGS sequence"/>
</dbReference>
<dbReference type="CDD" id="cd04084">
    <property type="entry name" value="CBM6_xylanase-like"/>
    <property type="match status" value="1"/>
</dbReference>
<dbReference type="GO" id="GO:0031222">
    <property type="term" value="P:arabinan catabolic process"/>
    <property type="evidence" value="ECO:0007669"/>
    <property type="project" value="TreeGrafter"/>
</dbReference>
<dbReference type="InterPro" id="IPR036962">
    <property type="entry name" value="Glyco_hydro_3_N_sf"/>
</dbReference>
<dbReference type="Proteomes" id="UP000002754">
    <property type="component" value="Unassembled WGS sequence"/>
</dbReference>
<dbReference type="GO" id="GO:0008422">
    <property type="term" value="F:beta-glucosidase activity"/>
    <property type="evidence" value="ECO:0007669"/>
    <property type="project" value="UniProtKB-ARBA"/>
</dbReference>
<dbReference type="eggNOG" id="COG1472">
    <property type="taxonomic scope" value="Bacteria"/>
</dbReference>
<dbReference type="PANTHER" id="PTHR42721:SF3">
    <property type="entry name" value="BETA-D-XYLOSIDASE 5-RELATED"/>
    <property type="match status" value="1"/>
</dbReference>
<proteinExistence type="inferred from homology"/>
<evidence type="ECO:0000313" key="5">
    <source>
        <dbReference type="EMBL" id="KGA98956.1"/>
    </source>
</evidence>
<name>A0A094WQ61_ALKAL</name>
<dbReference type="Gene3D" id="2.60.120.380">
    <property type="match status" value="1"/>
</dbReference>
<accession>A0A094WQ61</accession>
<dbReference type="CDD" id="cd23343">
    <property type="entry name" value="beta-trefoil_FSCN_BglX-like"/>
    <property type="match status" value="1"/>
</dbReference>
<dbReference type="Gene3D" id="2.60.120.260">
    <property type="entry name" value="Galactose-binding domain-like"/>
    <property type="match status" value="1"/>
</dbReference>
<dbReference type="GO" id="GO:0045493">
    <property type="term" value="P:xylan catabolic process"/>
    <property type="evidence" value="ECO:0007669"/>
    <property type="project" value="InterPro"/>
</dbReference>
<evidence type="ECO:0000313" key="7">
    <source>
        <dbReference type="Proteomes" id="UP000002754"/>
    </source>
</evidence>
<dbReference type="InterPro" id="IPR036881">
    <property type="entry name" value="Glyco_hydro_3_C_sf"/>
</dbReference>
<dbReference type="InterPro" id="IPR044993">
    <property type="entry name" value="BXL"/>
</dbReference>
<dbReference type="EMBL" id="ALPT02000003">
    <property type="protein sequence ID" value="KGA98956.1"/>
    <property type="molecule type" value="Genomic_DNA"/>
</dbReference>
<reference evidence="6 8" key="2">
    <citation type="submission" date="2014-01" db="EMBL/GenBank/DDBJ databases">
        <title>Draft genome sequencing of Bacillus alcalophilus CGMCC 1.3604.</title>
        <authorList>
            <person name="Yang J."/>
            <person name="Diao L."/>
            <person name="Yang S."/>
        </authorList>
    </citation>
    <scope>NUCLEOTIDE SEQUENCE [LARGE SCALE GENOMIC DNA]</scope>
    <source>
        <strain evidence="6 8">CGMCC 1.3604</strain>
    </source>
</reference>
<sequence length="937" mass="105532">MPQAVKFPFQNTELLVEDRVKDLVNRFTLDEKIELMMQHQPEIKRLGIKAHKQGTEAAHGIAWLGEATVFPQNIGLSSTWNKDLMNKIGTVIGDEARVFYQKDPSKHGLTLWAPTVDMERDPRWGRTEEAYGEDPELTGQLTTELVKGMQGNDPDYLKSVATLKHFLGNNNEINRDKCSASIDPRNMHEYYLKAFKPAIVEGKAKSIMTAYNSINGTPALLHPYVEEVVKQEWGMDGFIVSDAGDVVGIVNDHKYYETYSEALADTIKSGIDSITDDAEISLQAMRDALSKGLLVEADLDKALINTFKVRFRLGEFDEERNPYAFVSESKLLAKEHKQLSYQAAQEQVVLLKNDGLLPLNEGTTESIAVIGPLSDDVLVDWYSGTPSYRITALEAIEHKLQNKKVIHKSGNPLIRIRSVQTGSYIGLDQSFNHKLMANCKVEEAEIFEWTDWGWGSQTLKSLSTGKYVTVGEAMMTATADEARGWFVKESFQFIENSEGMYRLQSWDEKRVVISDDQSLIVQEHDKESVETGAQYEIEVIEAGIEEAVKAAAEQDYAVVVLGNNPFINGKECIDREDIVLPPEQEKLLQAVKQVNPNTIAVLVSSYPYALNWANENLSGIMYTSHAGPELGKAVADVLFGDYNPAGRLSMTWYRSVDQLPDIMDYDIIKGKRTYQYFEGEVLYPFGHGLSYTTFNYSNIQVNETTLSPDDQVKVTISIENTGRFAGDEVVQLYGRAERSRVKRPLKTLLDFTRVHLQSGEKKQIEFTVPISKLEFWDVTQERYCVEKGVYSLLIGSSSKNIACCTEIQVDGDNIPARNLHDGVSAFNYDDYENVIIDEYAGRNYCVRTVGNQGWIAFHQVNGTIPCQKIKITAFSFLEEGEIRVHLGRLDGEMMGKASFPKSDDWQEVEVELSLLPEESDMYFILNGDIQVSKLQLL</sequence>
<dbReference type="Gene3D" id="3.20.20.300">
    <property type="entry name" value="Glycoside hydrolase, family 3, N-terminal domain"/>
    <property type="match status" value="1"/>
</dbReference>